<comment type="caution">
    <text evidence="2">The sequence shown here is derived from an EMBL/GenBank/DDBJ whole genome shotgun (WGS) entry which is preliminary data.</text>
</comment>
<accession>A0A9X2WWI1</accession>
<dbReference type="Proteomes" id="UP001155604">
    <property type="component" value="Unassembled WGS sequence"/>
</dbReference>
<organism evidence="2 3">
    <name type="scientific">Shewanella septentrionalis</name>
    <dbReference type="NCBI Taxonomy" id="2952223"/>
    <lineage>
        <taxon>Bacteria</taxon>
        <taxon>Pseudomonadati</taxon>
        <taxon>Pseudomonadota</taxon>
        <taxon>Gammaproteobacteria</taxon>
        <taxon>Alteromonadales</taxon>
        <taxon>Shewanellaceae</taxon>
        <taxon>Shewanella</taxon>
    </lineage>
</organism>
<feature type="chain" id="PRO_5040940679" evidence="1">
    <location>
        <begin position="19"/>
        <end position="155"/>
    </location>
</feature>
<name>A0A9X2WWI1_9GAMM</name>
<protein>
    <submittedName>
        <fullName evidence="2">Sbal_3080 family lipoprotein</fullName>
    </submittedName>
</protein>
<gene>
    <name evidence="2" type="ORF">NE536_14890</name>
</gene>
<dbReference type="EMBL" id="JAMTCC010000025">
    <property type="protein sequence ID" value="MCT7946646.1"/>
    <property type="molecule type" value="Genomic_DNA"/>
</dbReference>
<reference evidence="2" key="1">
    <citation type="journal article" date="2023" name="Int. J. Syst. Evol. Microbiol.">
        <title>&lt;i&gt;Shewanella septentrionalis&lt;/i&gt; sp. nov. and &lt;i&gt;Shewanella holmiensis&lt;/i&gt; sp. nov., isolated from Baltic Sea water and sediments.</title>
        <authorList>
            <person name="Martin-Rodriguez A.J."/>
            <person name="Thorell K."/>
            <person name="Joffre E."/>
            <person name="Jensie-Markopoulos S."/>
            <person name="Moore E.R.B."/>
            <person name="Sjoling A."/>
        </authorList>
    </citation>
    <scope>NUCLEOTIDE SEQUENCE</scope>
    <source>
        <strain evidence="2">SP1W3</strain>
    </source>
</reference>
<dbReference type="AlphaFoldDB" id="A0A9X2WWI1"/>
<keyword evidence="1" id="KW-0732">Signal</keyword>
<keyword evidence="2" id="KW-0449">Lipoprotein</keyword>
<sequence length="155" mass="17298">MKKFLVAVLGVAILSGCAAPRYTAKPIETNTNNVEIVIIKDKETRDGFQETMETWLKANNYTYTVQPDDSKHDLNKLTLEYEGNWTWDLALYLKSAEINAFQNGQRVGSVKFQVPYTANPSKFGNAANRISYMMSALFGQITADEATKKVNGSSD</sequence>
<proteinExistence type="predicted"/>
<dbReference type="NCBIfam" id="NF040519">
    <property type="entry name" value="Sbal_3080_fam"/>
    <property type="match status" value="1"/>
</dbReference>
<dbReference type="PROSITE" id="PS51257">
    <property type="entry name" value="PROKAR_LIPOPROTEIN"/>
    <property type="match status" value="1"/>
</dbReference>
<dbReference type="RefSeq" id="WP_261273167.1">
    <property type="nucleotide sequence ID" value="NZ_JAMTCC010000025.1"/>
</dbReference>
<feature type="signal peptide" evidence="1">
    <location>
        <begin position="1"/>
        <end position="18"/>
    </location>
</feature>
<keyword evidence="3" id="KW-1185">Reference proteome</keyword>
<evidence type="ECO:0000313" key="3">
    <source>
        <dbReference type="Proteomes" id="UP001155604"/>
    </source>
</evidence>
<evidence type="ECO:0000313" key="2">
    <source>
        <dbReference type="EMBL" id="MCT7946646.1"/>
    </source>
</evidence>
<evidence type="ECO:0000256" key="1">
    <source>
        <dbReference type="SAM" id="SignalP"/>
    </source>
</evidence>